<gene>
    <name evidence="1" type="ORF">SAMN05660206_101266</name>
</gene>
<dbReference type="RefSeq" id="WP_212611599.1">
    <property type="nucleotide sequence ID" value="NZ_FOZZ01000001.1"/>
</dbReference>
<proteinExistence type="predicted"/>
<evidence type="ECO:0000313" key="2">
    <source>
        <dbReference type="Proteomes" id="UP000198785"/>
    </source>
</evidence>
<organism evidence="1 2">
    <name type="scientific">Sphingobacterium wenxiniae</name>
    <dbReference type="NCBI Taxonomy" id="683125"/>
    <lineage>
        <taxon>Bacteria</taxon>
        <taxon>Pseudomonadati</taxon>
        <taxon>Bacteroidota</taxon>
        <taxon>Sphingobacteriia</taxon>
        <taxon>Sphingobacteriales</taxon>
        <taxon>Sphingobacteriaceae</taxon>
        <taxon>Sphingobacterium</taxon>
    </lineage>
</organism>
<dbReference type="Proteomes" id="UP000198785">
    <property type="component" value="Unassembled WGS sequence"/>
</dbReference>
<dbReference type="STRING" id="683125.SAMN05660206_101266"/>
<dbReference type="AlphaFoldDB" id="A0A1I6P3Z1"/>
<reference evidence="1 2" key="1">
    <citation type="submission" date="2016-10" db="EMBL/GenBank/DDBJ databases">
        <authorList>
            <person name="de Groot N.N."/>
        </authorList>
    </citation>
    <scope>NUCLEOTIDE SEQUENCE [LARGE SCALE GENOMIC DNA]</scope>
    <source>
        <strain evidence="1 2">DSM 22789</strain>
    </source>
</reference>
<sequence>MRKILIYSLIAFLAVLYASCNFLGSNPDEIFAKVGLNANKIPRSFKRSFDEIRAHHKQGSLTIITKDNEVKNGVSATKYI</sequence>
<dbReference type="EMBL" id="FOZZ01000001">
    <property type="protein sequence ID" value="SFS34810.1"/>
    <property type="molecule type" value="Genomic_DNA"/>
</dbReference>
<accession>A0A1I6P3Z1</accession>
<name>A0A1I6P3Z1_9SPHI</name>
<protein>
    <submittedName>
        <fullName evidence="1">Uncharacterized protein</fullName>
    </submittedName>
</protein>
<evidence type="ECO:0000313" key="1">
    <source>
        <dbReference type="EMBL" id="SFS34810.1"/>
    </source>
</evidence>
<keyword evidence="2" id="KW-1185">Reference proteome</keyword>